<dbReference type="Proteomes" id="UP001458880">
    <property type="component" value="Unassembled WGS sequence"/>
</dbReference>
<feature type="non-terminal residue" evidence="1">
    <location>
        <position position="1"/>
    </location>
</feature>
<dbReference type="EMBL" id="JASPKY010005232">
    <property type="protein sequence ID" value="KAK9659754.1"/>
    <property type="molecule type" value="Genomic_DNA"/>
</dbReference>
<dbReference type="GO" id="GO:0006457">
    <property type="term" value="P:protein folding"/>
    <property type="evidence" value="ECO:0007669"/>
    <property type="project" value="InterPro"/>
</dbReference>
<dbReference type="AlphaFoldDB" id="A0AAW1GBG8"/>
<proteinExistence type="predicted"/>
<reference evidence="1 2" key="1">
    <citation type="journal article" date="2024" name="BMC Genomics">
        <title>De novo assembly and annotation of Popillia japonica's genome with initial clues to its potential as an invasive pest.</title>
        <authorList>
            <person name="Cucini C."/>
            <person name="Boschi S."/>
            <person name="Funari R."/>
            <person name="Cardaioli E."/>
            <person name="Iannotti N."/>
            <person name="Marturano G."/>
            <person name="Paoli F."/>
            <person name="Bruttini M."/>
            <person name="Carapelli A."/>
            <person name="Frati F."/>
            <person name="Nardi F."/>
        </authorList>
    </citation>
    <scope>NUCLEOTIDE SEQUENCE [LARGE SCALE GENOMIC DNA]</scope>
    <source>
        <strain evidence="1">DMR45628</strain>
    </source>
</reference>
<accession>A0AAW1GBG8</accession>
<comment type="caution">
    <text evidence="1">The sequence shown here is derived from an EMBL/GenBank/DDBJ whole genome shotgun (WGS) entry which is preliminary data.</text>
</comment>
<evidence type="ECO:0000313" key="2">
    <source>
        <dbReference type="Proteomes" id="UP001458880"/>
    </source>
</evidence>
<protein>
    <submittedName>
        <fullName evidence="1">Uncharacterized protein</fullName>
    </submittedName>
</protein>
<gene>
    <name evidence="1" type="ORF">QE152_g41575</name>
</gene>
<dbReference type="GO" id="GO:0015031">
    <property type="term" value="P:protein transport"/>
    <property type="evidence" value="ECO:0007669"/>
    <property type="project" value="InterPro"/>
</dbReference>
<name>A0AAW1GBG8_POPJA</name>
<dbReference type="Gene3D" id="1.10.3120.10">
    <property type="entry name" value="Trigger factor, C-terminal domain"/>
    <property type="match status" value="1"/>
</dbReference>
<dbReference type="InterPro" id="IPR037041">
    <property type="entry name" value="Trigger_fac_C_sf"/>
</dbReference>
<keyword evidence="2" id="KW-1185">Reference proteome</keyword>
<sequence>VAEYTGNFSYQIQEITRFVVGELNQELFDQVFPDVGVKSEEEFRTKIKEDLGKQYVADTDYRFGQSERCIDVYSAYGL</sequence>
<organism evidence="1 2">
    <name type="scientific">Popillia japonica</name>
    <name type="common">Japanese beetle</name>
    <dbReference type="NCBI Taxonomy" id="7064"/>
    <lineage>
        <taxon>Eukaryota</taxon>
        <taxon>Metazoa</taxon>
        <taxon>Ecdysozoa</taxon>
        <taxon>Arthropoda</taxon>
        <taxon>Hexapoda</taxon>
        <taxon>Insecta</taxon>
        <taxon>Pterygota</taxon>
        <taxon>Neoptera</taxon>
        <taxon>Endopterygota</taxon>
        <taxon>Coleoptera</taxon>
        <taxon>Polyphaga</taxon>
        <taxon>Scarabaeiformia</taxon>
        <taxon>Scarabaeidae</taxon>
        <taxon>Rutelinae</taxon>
        <taxon>Popillia</taxon>
    </lineage>
</organism>
<evidence type="ECO:0000313" key="1">
    <source>
        <dbReference type="EMBL" id="KAK9659754.1"/>
    </source>
</evidence>